<proteinExistence type="predicted"/>
<dbReference type="SMART" id="SM00355">
    <property type="entry name" value="ZnF_C2H2"/>
    <property type="match status" value="2"/>
</dbReference>
<gene>
    <name evidence="2" type="ORF">MSPICULIGERA_LOCUS2110</name>
</gene>
<feature type="domain" description="C2H2-type" evidence="1">
    <location>
        <begin position="13"/>
        <end position="37"/>
    </location>
</feature>
<organism evidence="2 3">
    <name type="scientific">Mesorhabditis spiculigera</name>
    <dbReference type="NCBI Taxonomy" id="96644"/>
    <lineage>
        <taxon>Eukaryota</taxon>
        <taxon>Metazoa</taxon>
        <taxon>Ecdysozoa</taxon>
        <taxon>Nematoda</taxon>
        <taxon>Chromadorea</taxon>
        <taxon>Rhabditida</taxon>
        <taxon>Rhabditina</taxon>
        <taxon>Rhabditomorpha</taxon>
        <taxon>Rhabditoidea</taxon>
        <taxon>Rhabditidae</taxon>
        <taxon>Mesorhabditinae</taxon>
        <taxon>Mesorhabditis</taxon>
    </lineage>
</organism>
<dbReference type="SUPFAM" id="SSF57667">
    <property type="entry name" value="beta-beta-alpha zinc fingers"/>
    <property type="match status" value="1"/>
</dbReference>
<dbReference type="AlphaFoldDB" id="A0AA36C6S4"/>
<feature type="domain" description="C2H2-type" evidence="1">
    <location>
        <begin position="43"/>
        <end position="66"/>
    </location>
</feature>
<protein>
    <recommendedName>
        <fullName evidence="1">C2H2-type domain-containing protein</fullName>
    </recommendedName>
</protein>
<dbReference type="Gene3D" id="3.30.160.60">
    <property type="entry name" value="Classic Zinc Finger"/>
    <property type="match status" value="1"/>
</dbReference>
<dbReference type="InterPro" id="IPR036236">
    <property type="entry name" value="Znf_C2H2_sf"/>
</dbReference>
<dbReference type="InterPro" id="IPR013087">
    <property type="entry name" value="Znf_C2H2_type"/>
</dbReference>
<evidence type="ECO:0000259" key="1">
    <source>
        <dbReference type="SMART" id="SM00355"/>
    </source>
</evidence>
<dbReference type="Proteomes" id="UP001177023">
    <property type="component" value="Unassembled WGS sequence"/>
</dbReference>
<name>A0AA36C6S4_9BILA</name>
<feature type="non-terminal residue" evidence="2">
    <location>
        <position position="1"/>
    </location>
</feature>
<evidence type="ECO:0000313" key="2">
    <source>
        <dbReference type="EMBL" id="CAJ0562399.1"/>
    </source>
</evidence>
<dbReference type="EMBL" id="CATQJA010000645">
    <property type="protein sequence ID" value="CAJ0562399.1"/>
    <property type="molecule type" value="Genomic_DNA"/>
</dbReference>
<accession>A0AA36C6S4</accession>
<reference evidence="2" key="1">
    <citation type="submission" date="2023-06" db="EMBL/GenBank/DDBJ databases">
        <authorList>
            <person name="Delattre M."/>
        </authorList>
    </citation>
    <scope>NUCLEOTIDE SEQUENCE</scope>
    <source>
        <strain evidence="2">AF72</strain>
    </source>
</reference>
<evidence type="ECO:0000313" key="3">
    <source>
        <dbReference type="Proteomes" id="UP001177023"/>
    </source>
</evidence>
<comment type="caution">
    <text evidence="2">The sequence shown here is derived from an EMBL/GenBank/DDBJ whole genome shotgun (WGS) entry which is preliminary data.</text>
</comment>
<keyword evidence="3" id="KW-1185">Reference proteome</keyword>
<sequence length="139" mass="15756">MLIAGKWIGNLHVPCQMCAKVLACRDVSILVRHAKTHHPKKQFSCRECDYTNSERRNMRQHIFSVHGLGGDQFSDDRTSELEDAWARVGGVCFPEMSERISEAVLAYRPKLYKGKPIAENVEDDDDFDDCDIDALSNSP</sequence>